<feature type="transmembrane region" description="Helical" evidence="3">
    <location>
        <begin position="45"/>
        <end position="62"/>
    </location>
</feature>
<name>A0A1Y1XF10_9FUNG</name>
<evidence type="ECO:0000256" key="1">
    <source>
        <dbReference type="SAM" id="Coils"/>
    </source>
</evidence>
<organism evidence="4 5">
    <name type="scientific">Anaeromyces robustus</name>
    <dbReference type="NCBI Taxonomy" id="1754192"/>
    <lineage>
        <taxon>Eukaryota</taxon>
        <taxon>Fungi</taxon>
        <taxon>Fungi incertae sedis</taxon>
        <taxon>Chytridiomycota</taxon>
        <taxon>Chytridiomycota incertae sedis</taxon>
        <taxon>Neocallimastigomycetes</taxon>
        <taxon>Neocallimastigales</taxon>
        <taxon>Neocallimastigaceae</taxon>
        <taxon>Anaeromyces</taxon>
    </lineage>
</organism>
<gene>
    <name evidence="4" type="ORF">BCR32DRAFT_277204</name>
</gene>
<feature type="region of interest" description="Disordered" evidence="2">
    <location>
        <begin position="147"/>
        <end position="169"/>
    </location>
</feature>
<sequence length="347" mass="38113">MVFAKEEKFLFCIPLEKGLQIFSILFVIATFIAFTFQTFHVYNLIAYILLAISTLIFIFGTYKKEINSIAQYAYFMIIDTIFNLGKFIGCIIGYNKMIEKMDKMINAAQEDLNKLQNKNGNNNNNNNIKPNNVKAISVADLAEAAGAPPEAVEKARQAEKEAEASGGKVSIADLAESAGAPAHVVEKLRAMEKDNKSDSSSGNSSSSTSSSPKPASTTTIITSSKTTSIDKSTPTSSNLPSNNNSTIINDLKTTNDEQTINDDINDISNLNNTVSLDNTTTSAINTIEIAQDKELIEQLTNEKLRSQNLMKSNFGIYGASTIISLILAIYAYKYYRRVKKVKNTEEV</sequence>
<reference evidence="4 5" key="1">
    <citation type="submission" date="2016-08" db="EMBL/GenBank/DDBJ databases">
        <title>A Parts List for Fungal Cellulosomes Revealed by Comparative Genomics.</title>
        <authorList>
            <consortium name="DOE Joint Genome Institute"/>
            <person name="Haitjema C.H."/>
            <person name="Gilmore S.P."/>
            <person name="Henske J.K."/>
            <person name="Solomon K.V."/>
            <person name="De Groot R."/>
            <person name="Kuo A."/>
            <person name="Mondo S.J."/>
            <person name="Salamov A.A."/>
            <person name="Labutti K."/>
            <person name="Zhao Z."/>
            <person name="Chiniquy J."/>
            <person name="Barry K."/>
            <person name="Brewer H.M."/>
            <person name="Purvine S.O."/>
            <person name="Wright A.T."/>
            <person name="Boxma B."/>
            <person name="Van Alen T."/>
            <person name="Hackstein J.H."/>
            <person name="Baker S.E."/>
            <person name="Grigoriev I.V."/>
            <person name="O'Malley M.A."/>
        </authorList>
    </citation>
    <scope>NUCLEOTIDE SEQUENCE [LARGE SCALE GENOMIC DNA]</scope>
    <source>
        <strain evidence="4 5">S4</strain>
    </source>
</reference>
<dbReference type="AlphaFoldDB" id="A0A1Y1XF10"/>
<comment type="caution">
    <text evidence="4">The sequence shown here is derived from an EMBL/GenBank/DDBJ whole genome shotgun (WGS) entry which is preliminary data.</text>
</comment>
<keyword evidence="3" id="KW-0472">Membrane</keyword>
<reference evidence="4 5" key="2">
    <citation type="submission" date="2016-08" db="EMBL/GenBank/DDBJ databases">
        <title>Pervasive Adenine N6-methylation of Active Genes in Fungi.</title>
        <authorList>
            <consortium name="DOE Joint Genome Institute"/>
            <person name="Mondo S.J."/>
            <person name="Dannebaum R.O."/>
            <person name="Kuo R.C."/>
            <person name="Labutti K."/>
            <person name="Haridas S."/>
            <person name="Kuo A."/>
            <person name="Salamov A."/>
            <person name="Ahrendt S.R."/>
            <person name="Lipzen A."/>
            <person name="Sullivan W."/>
            <person name="Andreopoulos W.B."/>
            <person name="Clum A."/>
            <person name="Lindquist E."/>
            <person name="Daum C."/>
            <person name="Ramamoorthy G.K."/>
            <person name="Gryganskyi A."/>
            <person name="Culley D."/>
            <person name="Magnuson J.K."/>
            <person name="James T.Y."/>
            <person name="O'Malley M.A."/>
            <person name="Stajich J.E."/>
            <person name="Spatafora J.W."/>
            <person name="Visel A."/>
            <person name="Grigoriev I.V."/>
        </authorList>
    </citation>
    <scope>NUCLEOTIDE SEQUENCE [LARGE SCALE GENOMIC DNA]</scope>
    <source>
        <strain evidence="4 5">S4</strain>
    </source>
</reference>
<evidence type="ECO:0000256" key="2">
    <source>
        <dbReference type="SAM" id="MobiDB-lite"/>
    </source>
</evidence>
<dbReference type="Proteomes" id="UP000193944">
    <property type="component" value="Unassembled WGS sequence"/>
</dbReference>
<keyword evidence="3" id="KW-1133">Transmembrane helix</keyword>
<keyword evidence="3" id="KW-0812">Transmembrane</keyword>
<keyword evidence="1" id="KW-0175">Coiled coil</keyword>
<evidence type="ECO:0000256" key="3">
    <source>
        <dbReference type="SAM" id="Phobius"/>
    </source>
</evidence>
<feature type="compositionally biased region" description="Low complexity" evidence="2">
    <location>
        <begin position="198"/>
        <end position="246"/>
    </location>
</feature>
<feature type="compositionally biased region" description="Basic and acidic residues" evidence="2">
    <location>
        <begin position="151"/>
        <end position="163"/>
    </location>
</feature>
<proteinExistence type="predicted"/>
<keyword evidence="5" id="KW-1185">Reference proteome</keyword>
<feature type="transmembrane region" description="Helical" evidence="3">
    <location>
        <begin position="21"/>
        <end position="39"/>
    </location>
</feature>
<accession>A0A1Y1XF10</accession>
<dbReference type="EMBL" id="MCFG01000054">
    <property type="protein sequence ID" value="ORX84313.1"/>
    <property type="molecule type" value="Genomic_DNA"/>
</dbReference>
<evidence type="ECO:0000313" key="5">
    <source>
        <dbReference type="Proteomes" id="UP000193944"/>
    </source>
</evidence>
<protein>
    <submittedName>
        <fullName evidence="4">Uncharacterized protein</fullName>
    </submittedName>
</protein>
<feature type="coiled-coil region" evidence="1">
    <location>
        <begin position="98"/>
        <end position="125"/>
    </location>
</feature>
<feature type="region of interest" description="Disordered" evidence="2">
    <location>
        <begin position="192"/>
        <end position="246"/>
    </location>
</feature>
<evidence type="ECO:0000313" key="4">
    <source>
        <dbReference type="EMBL" id="ORX84313.1"/>
    </source>
</evidence>
<feature type="transmembrane region" description="Helical" evidence="3">
    <location>
        <begin position="74"/>
        <end position="94"/>
    </location>
</feature>
<feature type="transmembrane region" description="Helical" evidence="3">
    <location>
        <begin position="314"/>
        <end position="332"/>
    </location>
</feature>